<organism evidence="11 12">
    <name type="scientific">Smittium simulii</name>
    <dbReference type="NCBI Taxonomy" id="133385"/>
    <lineage>
        <taxon>Eukaryota</taxon>
        <taxon>Fungi</taxon>
        <taxon>Fungi incertae sedis</taxon>
        <taxon>Zoopagomycota</taxon>
        <taxon>Kickxellomycotina</taxon>
        <taxon>Harpellomycetes</taxon>
        <taxon>Harpellales</taxon>
        <taxon>Legeriomycetaceae</taxon>
        <taxon>Smittium</taxon>
    </lineage>
</organism>
<dbReference type="GO" id="GO:0006750">
    <property type="term" value="P:glutathione biosynthetic process"/>
    <property type="evidence" value="ECO:0007669"/>
    <property type="project" value="UniProtKB-UniRule"/>
</dbReference>
<comment type="pathway">
    <text evidence="1 10">Sulfur metabolism; glutathione biosynthesis; glutathione from L-cysteine and L-glutamate: step 1/2.</text>
</comment>
<comment type="caution">
    <text evidence="11">The sequence shown here is derived from an EMBL/GenBank/DDBJ whole genome shotgun (WGS) entry which is preliminary data.</text>
</comment>
<dbReference type="EMBL" id="MBFR01000121">
    <property type="protein sequence ID" value="PVU93659.1"/>
    <property type="molecule type" value="Genomic_DNA"/>
</dbReference>
<evidence type="ECO:0000313" key="11">
    <source>
        <dbReference type="EMBL" id="PVU93659.1"/>
    </source>
</evidence>
<dbReference type="InterPro" id="IPR004308">
    <property type="entry name" value="GCS"/>
</dbReference>
<dbReference type="EC" id="6.3.2.2" evidence="3 10"/>
<evidence type="ECO:0000256" key="8">
    <source>
        <dbReference type="ARBA" id="ARBA00030585"/>
    </source>
</evidence>
<dbReference type="InterPro" id="IPR014746">
    <property type="entry name" value="Gln_synth/guanido_kin_cat_dom"/>
</dbReference>
<proteinExistence type="inferred from homology"/>
<dbReference type="Proteomes" id="UP000245383">
    <property type="component" value="Unassembled WGS sequence"/>
</dbReference>
<dbReference type="OrthoDB" id="7939818at2759"/>
<keyword evidence="6 10" id="KW-0547">Nucleotide-binding</keyword>
<evidence type="ECO:0000256" key="5">
    <source>
        <dbReference type="ARBA" id="ARBA00022684"/>
    </source>
</evidence>
<dbReference type="UniPathway" id="UPA00142">
    <property type="reaction ID" value="UER00209"/>
</dbReference>
<evidence type="ECO:0000256" key="3">
    <source>
        <dbReference type="ARBA" id="ARBA00012220"/>
    </source>
</evidence>
<accession>A0A2T9YMX1</accession>
<dbReference type="SUPFAM" id="SSF55931">
    <property type="entry name" value="Glutamine synthetase/guanido kinase"/>
    <property type="match status" value="1"/>
</dbReference>
<comment type="similarity">
    <text evidence="2 10">Belongs to the glutamate--cysteine ligase type 3 family.</text>
</comment>
<keyword evidence="4 10" id="KW-0436">Ligase</keyword>
<evidence type="ECO:0000313" key="12">
    <source>
        <dbReference type="Proteomes" id="UP000245383"/>
    </source>
</evidence>
<sequence length="687" mass="78862">MGLLSLGTPLDWEEAKLYSEHVKENGIQQFLNIWRKIKHKDRDSLLWGDEIEYLLVRFDHANKRVRLATGASYILDKLQEPEMKYLEEKEAGNTTQTPLSSLWRPEFGDFMIEGTPGEPYGYSIKSLLQVEENMSKRRAEVGELLSDSEAVLSISNFPLMGRGDWLYPHHEPDGKYFQSLFLPDQVINPHPRFRTLASNIRQRRKEKVDINIPIYFDENTSKPFIDPAIPYERNLYPMDSEAKNGAAKPDHIYMDAMGFGMGCCCLQVTFQASSINEARRLNDQLAPISAILMCLSASTPILRGYLADTDCRWNIISAAVDDRTRQERGLEPLGQEARRIHKSRYATLDSYLGSADGFFRSEYNDIEIVKNEKVYQVLKENGVDELLAQHLGHLFIRDPLVIYKELLELDNENSSDHFENIQSTNWQNIRFKPPPPNSDIGWRVEFRPTEIQFTDFENAAFSVFIVLLTRAILSFDLDFYIPISKMDINMERAHKRDAVLNEKFYFRRNVFSRQSKILNQKYLISDTPECVGDNTTGLDSNNSSVKSCCDASFNDVNDKLEDIKKVHNINSKATDTDKPTPVIIDEMSIKEIMCGQDIPGGFPGLVNIVSGFLDSANIDVITHVKLSKYLDFIKRRATGEYRTNARYIRDFVKSNPLYKNDSVVNEDILYELLVKIKETSDLNVLQI</sequence>
<dbReference type="Pfam" id="PF03074">
    <property type="entry name" value="GCS"/>
    <property type="match status" value="1"/>
</dbReference>
<comment type="catalytic activity">
    <reaction evidence="10">
        <text>L-cysteine + L-glutamate + ATP = gamma-L-glutamyl-L-cysteine + ADP + phosphate + H(+)</text>
        <dbReference type="Rhea" id="RHEA:13285"/>
        <dbReference type="ChEBI" id="CHEBI:15378"/>
        <dbReference type="ChEBI" id="CHEBI:29985"/>
        <dbReference type="ChEBI" id="CHEBI:30616"/>
        <dbReference type="ChEBI" id="CHEBI:35235"/>
        <dbReference type="ChEBI" id="CHEBI:43474"/>
        <dbReference type="ChEBI" id="CHEBI:58173"/>
        <dbReference type="ChEBI" id="CHEBI:456216"/>
        <dbReference type="EC" id="6.3.2.2"/>
    </reaction>
</comment>
<dbReference type="Gene3D" id="3.30.590.50">
    <property type="match status" value="2"/>
</dbReference>
<evidence type="ECO:0000256" key="7">
    <source>
        <dbReference type="ARBA" id="ARBA00022840"/>
    </source>
</evidence>
<dbReference type="PANTHER" id="PTHR11164:SF0">
    <property type="entry name" value="GLUTAMATE--CYSTEINE LIGASE CATALYTIC SUBUNIT"/>
    <property type="match status" value="1"/>
</dbReference>
<keyword evidence="12" id="KW-1185">Reference proteome</keyword>
<evidence type="ECO:0000256" key="10">
    <source>
        <dbReference type="RuleBase" id="RU367135"/>
    </source>
</evidence>
<dbReference type="GO" id="GO:0017109">
    <property type="term" value="C:glutamate-cysteine ligase complex"/>
    <property type="evidence" value="ECO:0007669"/>
    <property type="project" value="TreeGrafter"/>
</dbReference>
<dbReference type="FunFam" id="3.30.590.50:FF:000002">
    <property type="entry name" value="Glutamate--cysteine ligase catalytic subunit"/>
    <property type="match status" value="1"/>
</dbReference>
<reference evidence="11 12" key="1">
    <citation type="journal article" date="2018" name="MBio">
        <title>Comparative Genomics Reveals the Core Gene Toolbox for the Fungus-Insect Symbiosis.</title>
        <authorList>
            <person name="Wang Y."/>
            <person name="Stata M."/>
            <person name="Wang W."/>
            <person name="Stajich J.E."/>
            <person name="White M.M."/>
            <person name="Moncalvo J.M."/>
        </authorList>
    </citation>
    <scope>NUCLEOTIDE SEQUENCE [LARGE SCALE GENOMIC DNA]</scope>
    <source>
        <strain evidence="11 12">SWE-8-4</strain>
    </source>
</reference>
<evidence type="ECO:0000256" key="1">
    <source>
        <dbReference type="ARBA" id="ARBA00005006"/>
    </source>
</evidence>
<name>A0A2T9YMX1_9FUNG</name>
<keyword evidence="7 10" id="KW-0067">ATP-binding</keyword>
<dbReference type="STRING" id="133385.A0A2T9YMX1"/>
<dbReference type="Gene3D" id="1.10.8.960">
    <property type="match status" value="1"/>
</dbReference>
<gene>
    <name evidence="11" type="ORF">BB561_003117</name>
</gene>
<dbReference type="PANTHER" id="PTHR11164">
    <property type="entry name" value="GLUTAMATE CYSTEINE LIGASE"/>
    <property type="match status" value="1"/>
</dbReference>
<evidence type="ECO:0000256" key="2">
    <source>
        <dbReference type="ARBA" id="ARBA00008100"/>
    </source>
</evidence>
<evidence type="ECO:0000256" key="4">
    <source>
        <dbReference type="ARBA" id="ARBA00022598"/>
    </source>
</evidence>
<dbReference type="FunFam" id="3.30.590.50:FF:000001">
    <property type="entry name" value="Glutamate-cysteine ligase Gcs1"/>
    <property type="match status" value="1"/>
</dbReference>
<protein>
    <recommendedName>
        <fullName evidence="3 10">Glutamate--cysteine ligase</fullName>
        <ecNumber evidence="3 10">6.3.2.2</ecNumber>
    </recommendedName>
    <alternativeName>
        <fullName evidence="9 10">Gamma-ECS</fullName>
    </alternativeName>
    <alternativeName>
        <fullName evidence="8 10">Gamma-glutamylcysteine synthetase</fullName>
    </alternativeName>
</protein>
<dbReference type="GO" id="GO:0005524">
    <property type="term" value="F:ATP binding"/>
    <property type="evidence" value="ECO:0007669"/>
    <property type="project" value="UniProtKB-UniRule"/>
</dbReference>
<keyword evidence="5 10" id="KW-0317">Glutathione biosynthesis</keyword>
<evidence type="ECO:0000256" key="6">
    <source>
        <dbReference type="ARBA" id="ARBA00022741"/>
    </source>
</evidence>
<evidence type="ECO:0000256" key="9">
    <source>
        <dbReference type="ARBA" id="ARBA00032122"/>
    </source>
</evidence>
<dbReference type="AlphaFoldDB" id="A0A2T9YMX1"/>
<dbReference type="GO" id="GO:0004357">
    <property type="term" value="F:glutamate-cysteine ligase activity"/>
    <property type="evidence" value="ECO:0007669"/>
    <property type="project" value="UniProtKB-UniRule"/>
</dbReference>